<dbReference type="AlphaFoldDB" id="A0A0R1GS10"/>
<comment type="caution">
    <text evidence="1">The sequence shown here is derived from an EMBL/GenBank/DDBJ whole genome shotgun (WGS) entry which is preliminary data.</text>
</comment>
<dbReference type="EMBL" id="AZDA01000090">
    <property type="protein sequence ID" value="KRK34625.1"/>
    <property type="molecule type" value="Genomic_DNA"/>
</dbReference>
<reference evidence="1 2" key="1">
    <citation type="journal article" date="2015" name="Genome Announc.">
        <title>Expanding the biotechnology potential of lactobacilli through comparative genomics of 213 strains and associated genera.</title>
        <authorList>
            <person name="Sun Z."/>
            <person name="Harris H.M."/>
            <person name="McCann A."/>
            <person name="Guo C."/>
            <person name="Argimon S."/>
            <person name="Zhang W."/>
            <person name="Yang X."/>
            <person name="Jeffery I.B."/>
            <person name="Cooney J.C."/>
            <person name="Kagawa T.F."/>
            <person name="Liu W."/>
            <person name="Song Y."/>
            <person name="Salvetti E."/>
            <person name="Wrobel A."/>
            <person name="Rasinkangas P."/>
            <person name="Parkhill J."/>
            <person name="Rea M.C."/>
            <person name="O'Sullivan O."/>
            <person name="Ritari J."/>
            <person name="Douillard F.P."/>
            <person name="Paul Ross R."/>
            <person name="Yang R."/>
            <person name="Briner A.E."/>
            <person name="Felis G.E."/>
            <person name="de Vos W.M."/>
            <person name="Barrangou R."/>
            <person name="Klaenhammer T.R."/>
            <person name="Caufield P.W."/>
            <person name="Cui Y."/>
            <person name="Zhang H."/>
            <person name="O'Toole P.W."/>
        </authorList>
    </citation>
    <scope>NUCLEOTIDE SEQUENCE [LARGE SCALE GENOMIC DNA]</scope>
    <source>
        <strain evidence="1 2">DSM 20003</strain>
    </source>
</reference>
<dbReference type="Proteomes" id="UP000051461">
    <property type="component" value="Unassembled WGS sequence"/>
</dbReference>
<protein>
    <recommendedName>
        <fullName evidence="3">HTH cro/C1-type domain-containing protein</fullName>
    </recommendedName>
</protein>
<dbReference type="PATRIC" id="fig|1423726.3.peg.393"/>
<name>A0A0R1GS10_9LACO</name>
<sequence>MLAKISSGLGITLNDFFSDNITLSQSIITDKLEQLPRNKREDALKVIIQVLELMK</sequence>
<proteinExistence type="predicted"/>
<evidence type="ECO:0008006" key="3">
    <source>
        <dbReference type="Google" id="ProtNLM"/>
    </source>
</evidence>
<evidence type="ECO:0000313" key="2">
    <source>
        <dbReference type="Proteomes" id="UP000051461"/>
    </source>
</evidence>
<gene>
    <name evidence="1" type="ORF">FC07_GL000375</name>
</gene>
<keyword evidence="2" id="KW-1185">Reference proteome</keyword>
<accession>A0A0R1GS10</accession>
<organism evidence="1 2">
    <name type="scientific">Loigolactobacillus bifermentans DSM 20003</name>
    <dbReference type="NCBI Taxonomy" id="1423726"/>
    <lineage>
        <taxon>Bacteria</taxon>
        <taxon>Bacillati</taxon>
        <taxon>Bacillota</taxon>
        <taxon>Bacilli</taxon>
        <taxon>Lactobacillales</taxon>
        <taxon>Lactobacillaceae</taxon>
        <taxon>Loigolactobacillus</taxon>
    </lineage>
</organism>
<evidence type="ECO:0000313" key="1">
    <source>
        <dbReference type="EMBL" id="KRK34625.1"/>
    </source>
</evidence>